<sequence length="196" mass="22091">MERPPSEDFSVSVLASDLGIDGRSLLSLSQRRARAAEEAAGVAYAPEEWHDCSEEDFSDLKAFEEIFSSKQAIHVAKKILETRNFRTTDKDVEAQKEHRVSFVWQAFGPPLASNAVARRVTKCRALAFAAFGLAVPWEMEQTTHFELRPPPSSACKRDVTTCFEPSSFILVYSCFFVHLLTVLLPIGLTYWRRVGF</sequence>
<keyword evidence="1" id="KW-0472">Membrane</keyword>
<keyword evidence="3" id="KW-1185">Reference proteome</keyword>
<dbReference type="EMBL" id="JBBWWR010000002">
    <property type="protein sequence ID" value="KAK8969872.1"/>
    <property type="molecule type" value="Genomic_DNA"/>
</dbReference>
<evidence type="ECO:0000313" key="3">
    <source>
        <dbReference type="Proteomes" id="UP001412067"/>
    </source>
</evidence>
<name>A0ABR2N0B1_9ASPA</name>
<organism evidence="2 3">
    <name type="scientific">Platanthera guangdongensis</name>
    <dbReference type="NCBI Taxonomy" id="2320717"/>
    <lineage>
        <taxon>Eukaryota</taxon>
        <taxon>Viridiplantae</taxon>
        <taxon>Streptophyta</taxon>
        <taxon>Embryophyta</taxon>
        <taxon>Tracheophyta</taxon>
        <taxon>Spermatophyta</taxon>
        <taxon>Magnoliopsida</taxon>
        <taxon>Liliopsida</taxon>
        <taxon>Asparagales</taxon>
        <taxon>Orchidaceae</taxon>
        <taxon>Orchidoideae</taxon>
        <taxon>Orchideae</taxon>
        <taxon>Orchidinae</taxon>
        <taxon>Platanthera</taxon>
    </lineage>
</organism>
<comment type="caution">
    <text evidence="2">The sequence shown here is derived from an EMBL/GenBank/DDBJ whole genome shotgun (WGS) entry which is preliminary data.</text>
</comment>
<proteinExistence type="predicted"/>
<evidence type="ECO:0000313" key="2">
    <source>
        <dbReference type="EMBL" id="KAK8969872.1"/>
    </source>
</evidence>
<gene>
    <name evidence="2" type="ORF">KSP40_PGU013908</name>
</gene>
<reference evidence="2 3" key="1">
    <citation type="journal article" date="2022" name="Nat. Plants">
        <title>Genomes of leafy and leafless Platanthera orchids illuminate the evolution of mycoheterotrophy.</title>
        <authorList>
            <person name="Li M.H."/>
            <person name="Liu K.W."/>
            <person name="Li Z."/>
            <person name="Lu H.C."/>
            <person name="Ye Q.L."/>
            <person name="Zhang D."/>
            <person name="Wang J.Y."/>
            <person name="Li Y.F."/>
            <person name="Zhong Z.M."/>
            <person name="Liu X."/>
            <person name="Yu X."/>
            <person name="Liu D.K."/>
            <person name="Tu X.D."/>
            <person name="Liu B."/>
            <person name="Hao Y."/>
            <person name="Liao X.Y."/>
            <person name="Jiang Y.T."/>
            <person name="Sun W.H."/>
            <person name="Chen J."/>
            <person name="Chen Y.Q."/>
            <person name="Ai Y."/>
            <person name="Zhai J.W."/>
            <person name="Wu S.S."/>
            <person name="Zhou Z."/>
            <person name="Hsiao Y.Y."/>
            <person name="Wu W.L."/>
            <person name="Chen Y.Y."/>
            <person name="Lin Y.F."/>
            <person name="Hsu J.L."/>
            <person name="Li C.Y."/>
            <person name="Wang Z.W."/>
            <person name="Zhao X."/>
            <person name="Zhong W.Y."/>
            <person name="Ma X.K."/>
            <person name="Ma L."/>
            <person name="Huang J."/>
            <person name="Chen G.Z."/>
            <person name="Huang M.Z."/>
            <person name="Huang L."/>
            <person name="Peng D.H."/>
            <person name="Luo Y.B."/>
            <person name="Zou S.Q."/>
            <person name="Chen S.P."/>
            <person name="Lan S."/>
            <person name="Tsai W.C."/>
            <person name="Van de Peer Y."/>
            <person name="Liu Z.J."/>
        </authorList>
    </citation>
    <scope>NUCLEOTIDE SEQUENCE [LARGE SCALE GENOMIC DNA]</scope>
    <source>
        <strain evidence="2">Lor288</strain>
    </source>
</reference>
<dbReference type="Proteomes" id="UP001412067">
    <property type="component" value="Unassembled WGS sequence"/>
</dbReference>
<keyword evidence="1" id="KW-0812">Transmembrane</keyword>
<feature type="transmembrane region" description="Helical" evidence="1">
    <location>
        <begin position="169"/>
        <end position="191"/>
    </location>
</feature>
<keyword evidence="1" id="KW-1133">Transmembrane helix</keyword>
<evidence type="ECO:0000256" key="1">
    <source>
        <dbReference type="SAM" id="Phobius"/>
    </source>
</evidence>
<protein>
    <submittedName>
        <fullName evidence="2">Uncharacterized protein</fullName>
    </submittedName>
</protein>
<accession>A0ABR2N0B1</accession>